<proteinExistence type="predicted"/>
<comment type="caution">
    <text evidence="1">The sequence shown here is derived from an EMBL/GenBank/DDBJ whole genome shotgun (WGS) entry which is preliminary data.</text>
</comment>
<dbReference type="Proteomes" id="UP001144978">
    <property type="component" value="Unassembled WGS sequence"/>
</dbReference>
<keyword evidence="2" id="KW-1185">Reference proteome</keyword>
<protein>
    <submittedName>
        <fullName evidence="1">Uncharacterized protein</fullName>
    </submittedName>
</protein>
<reference evidence="1" key="1">
    <citation type="submission" date="2022-08" db="EMBL/GenBank/DDBJ databases">
        <title>Genome Sequence of Pycnoporus sanguineus.</title>
        <authorList>
            <person name="Buettner E."/>
        </authorList>
    </citation>
    <scope>NUCLEOTIDE SEQUENCE</scope>
    <source>
        <strain evidence="1">CG-C14</strain>
    </source>
</reference>
<name>A0ACC1MCD9_9APHY</name>
<organism evidence="1 2">
    <name type="scientific">Trametes sanguinea</name>
    <dbReference type="NCBI Taxonomy" id="158606"/>
    <lineage>
        <taxon>Eukaryota</taxon>
        <taxon>Fungi</taxon>
        <taxon>Dikarya</taxon>
        <taxon>Basidiomycota</taxon>
        <taxon>Agaricomycotina</taxon>
        <taxon>Agaricomycetes</taxon>
        <taxon>Polyporales</taxon>
        <taxon>Polyporaceae</taxon>
        <taxon>Trametes</taxon>
    </lineage>
</organism>
<sequence>MACSSWLRSGPNALVAFYNVDAHPTSLPTLGFSDRTGDANVPDGEADRSSKELELHRDRGFSSTSSRALTSRFHGQQGPVGITHRELLRLALEASVTAVAFIFSPRAASKGGTWDLGPVYVVSLPEFFASTLCTEAQELRVQPFAITADITAVGAYHRMSRRRSGEAQCSTMPRPVKPKYTSPPSPSQIHLSVTSGPDRQFEGLPLGRCLGTVLYAVVALR</sequence>
<gene>
    <name evidence="1" type="ORF">NUW54_g14489</name>
</gene>
<evidence type="ECO:0000313" key="2">
    <source>
        <dbReference type="Proteomes" id="UP001144978"/>
    </source>
</evidence>
<evidence type="ECO:0000313" key="1">
    <source>
        <dbReference type="EMBL" id="KAJ2959249.1"/>
    </source>
</evidence>
<dbReference type="EMBL" id="JANSHE010007525">
    <property type="protein sequence ID" value="KAJ2959249.1"/>
    <property type="molecule type" value="Genomic_DNA"/>
</dbReference>
<accession>A0ACC1MCD9</accession>